<accession>B1T976</accession>
<sequence>MRNATARLHCAPLGSVKCEPVSQPTAARTGILPLLPFVRHRGRVPENSGCGDAAPHVPHRWQTSRRQCGKTPMCGMAARTTPYIPGGLNLWVLNNLPNCGRSSQPRPSRSATRSDRLRNRTPARSRSPATGPLVGPNRVPGPKRRPVPSPLRRSRRPRSIRSSSRSANCSAGSRARSRRIRHRRCR</sequence>
<feature type="region of interest" description="Disordered" evidence="1">
    <location>
        <begin position="99"/>
        <end position="186"/>
    </location>
</feature>
<evidence type="ECO:0000313" key="2">
    <source>
        <dbReference type="EMBL" id="EDT39893.1"/>
    </source>
</evidence>
<gene>
    <name evidence="2" type="ORF">BamMEX5DRAFT_4342</name>
</gene>
<feature type="compositionally biased region" description="Basic residues" evidence="1">
    <location>
        <begin position="141"/>
        <end position="159"/>
    </location>
</feature>
<protein>
    <submittedName>
        <fullName evidence="2">Uncharacterized protein</fullName>
    </submittedName>
</protein>
<feature type="compositionally biased region" description="Polar residues" evidence="1">
    <location>
        <begin position="99"/>
        <end position="111"/>
    </location>
</feature>
<comment type="caution">
    <text evidence="2">The sequence shown here is derived from an EMBL/GenBank/DDBJ whole genome shotgun (WGS) entry which is preliminary data.</text>
</comment>
<name>B1T976_9BURK</name>
<feature type="compositionally biased region" description="Low complexity" evidence="1">
    <location>
        <begin position="160"/>
        <end position="174"/>
    </location>
</feature>
<proteinExistence type="predicted"/>
<dbReference type="EMBL" id="ABLK01000159">
    <property type="protein sequence ID" value="EDT39893.1"/>
    <property type="molecule type" value="Genomic_DNA"/>
</dbReference>
<dbReference type="AlphaFoldDB" id="B1T976"/>
<reference evidence="2 3" key="1">
    <citation type="submission" date="2008-03" db="EMBL/GenBank/DDBJ databases">
        <title>Sequencing of the draft genome and assembly of Burkholderia ambifaria MEX-5.</title>
        <authorList>
            <consortium name="US DOE Joint Genome Institute (JGI-PGF)"/>
            <person name="Copeland A."/>
            <person name="Lucas S."/>
            <person name="Lapidus A."/>
            <person name="Glavina del Rio T."/>
            <person name="Dalin E."/>
            <person name="Tice H."/>
            <person name="Bruce D."/>
            <person name="Goodwin L."/>
            <person name="Pitluck S."/>
            <person name="Larimer F."/>
            <person name="Land M.L."/>
            <person name="Hauser L."/>
            <person name="Tiedje J."/>
            <person name="Richardson P."/>
        </authorList>
    </citation>
    <scope>NUCLEOTIDE SEQUENCE [LARGE SCALE GENOMIC DNA]</scope>
    <source>
        <strain evidence="2 3">MEX-5</strain>
    </source>
</reference>
<feature type="compositionally biased region" description="Basic residues" evidence="1">
    <location>
        <begin position="175"/>
        <end position="186"/>
    </location>
</feature>
<evidence type="ECO:0000313" key="3">
    <source>
        <dbReference type="Proteomes" id="UP000004814"/>
    </source>
</evidence>
<evidence type="ECO:0000256" key="1">
    <source>
        <dbReference type="SAM" id="MobiDB-lite"/>
    </source>
</evidence>
<dbReference type="Proteomes" id="UP000004814">
    <property type="component" value="Unassembled WGS sequence"/>
</dbReference>
<organism evidence="2 3">
    <name type="scientific">Burkholderia ambifaria MEX-5</name>
    <dbReference type="NCBI Taxonomy" id="396597"/>
    <lineage>
        <taxon>Bacteria</taxon>
        <taxon>Pseudomonadati</taxon>
        <taxon>Pseudomonadota</taxon>
        <taxon>Betaproteobacteria</taxon>
        <taxon>Burkholderiales</taxon>
        <taxon>Burkholderiaceae</taxon>
        <taxon>Burkholderia</taxon>
        <taxon>Burkholderia cepacia complex</taxon>
    </lineage>
</organism>